<accession>A0AAD1G004</accession>
<evidence type="ECO:0000313" key="2">
    <source>
        <dbReference type="EMBL" id="RKS89253.1"/>
    </source>
</evidence>
<evidence type="ECO:0000313" key="3">
    <source>
        <dbReference type="Proteomes" id="UP000275727"/>
    </source>
</evidence>
<reference evidence="1 3" key="1">
    <citation type="submission" date="2018-06" db="EMBL/GenBank/DDBJ databases">
        <title>Complete Genome Sequence of the Microcystin-Degrading Bacterium Sphingosinicella microcystinivorans Strain B-9.</title>
        <authorList>
            <person name="Jin H."/>
            <person name="Nishizawa T."/>
            <person name="Guo Y."/>
            <person name="Nishizawa A."/>
            <person name="Park H."/>
            <person name="Kato H."/>
            <person name="Tsuji K."/>
            <person name="Harada K."/>
        </authorList>
    </citation>
    <scope>NUCLEOTIDE SEQUENCE [LARGE SCALE GENOMIC DNA]</scope>
    <source>
        <strain evidence="1 3">B9</strain>
    </source>
</reference>
<evidence type="ECO:0000313" key="1">
    <source>
        <dbReference type="EMBL" id="BBE33011.1"/>
    </source>
</evidence>
<dbReference type="KEGG" id="smic:SmB9_06690"/>
<protein>
    <submittedName>
        <fullName evidence="1">Uncharacterized protein</fullName>
    </submittedName>
</protein>
<name>A0AAD1G004_SPHMI</name>
<dbReference type="Proteomes" id="UP000276029">
    <property type="component" value="Unassembled WGS sequence"/>
</dbReference>
<keyword evidence="4" id="KW-1185">Reference proteome</keyword>
<dbReference type="Proteomes" id="UP000275727">
    <property type="component" value="Chromosome"/>
</dbReference>
<reference evidence="2 4" key="2">
    <citation type="submission" date="2018-10" db="EMBL/GenBank/DDBJ databases">
        <title>Genomic Encyclopedia of Type Strains, Phase IV (KMG-IV): sequencing the most valuable type-strain genomes for metagenomic binning, comparative biology and taxonomic classification.</title>
        <authorList>
            <person name="Goeker M."/>
        </authorList>
    </citation>
    <scope>NUCLEOTIDE SEQUENCE [LARGE SCALE GENOMIC DNA]</scope>
    <source>
        <strain evidence="2 4">DSM 19791</strain>
    </source>
</reference>
<dbReference type="AlphaFoldDB" id="A0AAD1G004"/>
<organism evidence="1 3">
    <name type="scientific">Sphingosinicella microcystinivorans</name>
    <dbReference type="NCBI Taxonomy" id="335406"/>
    <lineage>
        <taxon>Bacteria</taxon>
        <taxon>Pseudomonadati</taxon>
        <taxon>Pseudomonadota</taxon>
        <taxon>Alphaproteobacteria</taxon>
        <taxon>Sphingomonadales</taxon>
        <taxon>Sphingosinicellaceae</taxon>
        <taxon>Sphingosinicella</taxon>
    </lineage>
</organism>
<evidence type="ECO:0000313" key="4">
    <source>
        <dbReference type="Proteomes" id="UP000276029"/>
    </source>
</evidence>
<dbReference type="EMBL" id="AP018711">
    <property type="protein sequence ID" value="BBE33011.1"/>
    <property type="molecule type" value="Genomic_DNA"/>
</dbReference>
<gene>
    <name evidence="2" type="ORF">DFR51_2469</name>
    <name evidence="1" type="ORF">SmB9_06690</name>
</gene>
<sequence length="84" mass="9751">MMEKLPRIFFDTNEGWHETGYILRLPCSKVDLSALGSNHLEGMLVTIYMPNELEMDARLHWDKSLGDWLARPVKGSIRYLTARD</sequence>
<dbReference type="EMBL" id="RBWX01000008">
    <property type="protein sequence ID" value="RKS89253.1"/>
    <property type="molecule type" value="Genomic_DNA"/>
</dbReference>
<proteinExistence type="predicted"/>